<dbReference type="InterPro" id="IPR001878">
    <property type="entry name" value="Znf_CCHC"/>
</dbReference>
<gene>
    <name evidence="3" type="ORF">AVEN_156321_1</name>
</gene>
<sequence>MARAGAGSAEITAPVVSAFESISKNFQIIYPKMENIEKYQISVHLEDICEKGLLPLVRSQSSSTICSSDISENPSTKIKDEDCSIEQLLNRIRNVINYKKSNKPYLPNGPKERGNHLLDLLEDKLKNNSASELITAIFPFTTDRAIQTTHQVPNASSVVDNSHLNEQEKKVKASQSKENPFNKDQLEELAHTGVQTSPAHIQVQSTAQQIQIPSYAQVTANKAKKLHTILLYPKEDQEKPQPIRNLLQSELNQRKEGIKIAATRPIRKNGLAIDCTSQKDLQNFLDKLNAKESLAKTIDIKQPSKRYPRCVIYDIREGTSDEEVLQALAMETDTDTDKFKVSFKLRGKEGRNHFVISAPPQLIQELITLRKISLNWQKHNIREHFDIKRCFKCQDFGHIQTNCKRKNVYCVYCGNSHPSSTCRNNRAQCLNCSEANRNRRVKYDINHFASDNKCPVYQQMVQRYKDSLTYE</sequence>
<keyword evidence="1" id="KW-0479">Metal-binding</keyword>
<evidence type="ECO:0000313" key="3">
    <source>
        <dbReference type="EMBL" id="GBN09362.1"/>
    </source>
</evidence>
<dbReference type="GO" id="GO:0003676">
    <property type="term" value="F:nucleic acid binding"/>
    <property type="evidence" value="ECO:0007669"/>
    <property type="project" value="InterPro"/>
</dbReference>
<dbReference type="AlphaFoldDB" id="A0A4Y2L4B4"/>
<comment type="caution">
    <text evidence="3">The sequence shown here is derived from an EMBL/GenBank/DDBJ whole genome shotgun (WGS) entry which is preliminary data.</text>
</comment>
<dbReference type="PROSITE" id="PS50158">
    <property type="entry name" value="ZF_CCHC"/>
    <property type="match status" value="1"/>
</dbReference>
<dbReference type="OrthoDB" id="6775559at2759"/>
<evidence type="ECO:0000313" key="4">
    <source>
        <dbReference type="Proteomes" id="UP000499080"/>
    </source>
</evidence>
<dbReference type="InterPro" id="IPR036875">
    <property type="entry name" value="Znf_CCHC_sf"/>
</dbReference>
<accession>A0A4Y2L4B4</accession>
<keyword evidence="1" id="KW-0863">Zinc-finger</keyword>
<protein>
    <recommendedName>
        <fullName evidence="2">CCHC-type domain-containing protein</fullName>
    </recommendedName>
</protein>
<evidence type="ECO:0000259" key="2">
    <source>
        <dbReference type="PROSITE" id="PS50158"/>
    </source>
</evidence>
<dbReference type="Proteomes" id="UP000499080">
    <property type="component" value="Unassembled WGS sequence"/>
</dbReference>
<keyword evidence="1" id="KW-0862">Zinc</keyword>
<evidence type="ECO:0000256" key="1">
    <source>
        <dbReference type="PROSITE-ProRule" id="PRU00047"/>
    </source>
</evidence>
<keyword evidence="4" id="KW-1185">Reference proteome</keyword>
<dbReference type="GO" id="GO:0008270">
    <property type="term" value="F:zinc ion binding"/>
    <property type="evidence" value="ECO:0007669"/>
    <property type="project" value="UniProtKB-KW"/>
</dbReference>
<proteinExistence type="predicted"/>
<reference evidence="3 4" key="1">
    <citation type="journal article" date="2019" name="Sci. Rep.">
        <title>Orb-weaving spider Araneus ventricosus genome elucidates the spidroin gene catalogue.</title>
        <authorList>
            <person name="Kono N."/>
            <person name="Nakamura H."/>
            <person name="Ohtoshi R."/>
            <person name="Moran D.A.P."/>
            <person name="Shinohara A."/>
            <person name="Yoshida Y."/>
            <person name="Fujiwara M."/>
            <person name="Mori M."/>
            <person name="Tomita M."/>
            <person name="Arakawa K."/>
        </authorList>
    </citation>
    <scope>NUCLEOTIDE SEQUENCE [LARGE SCALE GENOMIC DNA]</scope>
</reference>
<dbReference type="SUPFAM" id="SSF57756">
    <property type="entry name" value="Retrovirus zinc finger-like domains"/>
    <property type="match status" value="1"/>
</dbReference>
<organism evidence="3 4">
    <name type="scientific">Araneus ventricosus</name>
    <name type="common">Orbweaver spider</name>
    <name type="synonym">Epeira ventricosa</name>
    <dbReference type="NCBI Taxonomy" id="182803"/>
    <lineage>
        <taxon>Eukaryota</taxon>
        <taxon>Metazoa</taxon>
        <taxon>Ecdysozoa</taxon>
        <taxon>Arthropoda</taxon>
        <taxon>Chelicerata</taxon>
        <taxon>Arachnida</taxon>
        <taxon>Araneae</taxon>
        <taxon>Araneomorphae</taxon>
        <taxon>Entelegynae</taxon>
        <taxon>Araneoidea</taxon>
        <taxon>Araneidae</taxon>
        <taxon>Araneus</taxon>
    </lineage>
</organism>
<dbReference type="EMBL" id="BGPR01005346">
    <property type="protein sequence ID" value="GBN09362.1"/>
    <property type="molecule type" value="Genomic_DNA"/>
</dbReference>
<feature type="domain" description="CCHC-type" evidence="2">
    <location>
        <begin position="389"/>
        <end position="405"/>
    </location>
</feature>
<name>A0A4Y2L4B4_ARAVE</name>